<dbReference type="Proteomes" id="UP000182347">
    <property type="component" value="Unassembled WGS sequence"/>
</dbReference>
<sequence>MVRRNEGEMIGFQSNANEFHKCSSCGKLLSTRQEEKIKLCKDCQERHNQDTTTGI</sequence>
<evidence type="ECO:0000313" key="1">
    <source>
        <dbReference type="EMBL" id="SDM50571.1"/>
    </source>
</evidence>
<gene>
    <name evidence="1" type="ORF">SAMN05216244_2708</name>
</gene>
<dbReference type="AlphaFoldDB" id="A0A1G9TSI1"/>
<name>A0A1G9TSI1_9BACI</name>
<evidence type="ECO:0000313" key="2">
    <source>
        <dbReference type="Proteomes" id="UP000182347"/>
    </source>
</evidence>
<organism evidence="1 2">
    <name type="scientific">Sediminibacillus halophilus</name>
    <dbReference type="NCBI Taxonomy" id="482461"/>
    <lineage>
        <taxon>Bacteria</taxon>
        <taxon>Bacillati</taxon>
        <taxon>Bacillota</taxon>
        <taxon>Bacilli</taxon>
        <taxon>Bacillales</taxon>
        <taxon>Bacillaceae</taxon>
        <taxon>Sediminibacillus</taxon>
    </lineage>
</organism>
<keyword evidence="2" id="KW-1185">Reference proteome</keyword>
<proteinExistence type="predicted"/>
<protein>
    <submittedName>
        <fullName evidence="1">Uncharacterized protein</fullName>
    </submittedName>
</protein>
<dbReference type="RefSeq" id="WP_175486805.1">
    <property type="nucleotide sequence ID" value="NZ_FNHF01000003.1"/>
</dbReference>
<reference evidence="2" key="1">
    <citation type="submission" date="2016-10" db="EMBL/GenBank/DDBJ databases">
        <authorList>
            <person name="Varghese N."/>
            <person name="Submissions S."/>
        </authorList>
    </citation>
    <scope>NUCLEOTIDE SEQUENCE [LARGE SCALE GENOMIC DNA]</scope>
    <source>
        <strain evidence="2">CGMCC 1.6199</strain>
    </source>
</reference>
<accession>A0A1G9TSI1</accession>
<dbReference type="EMBL" id="FNHF01000003">
    <property type="protein sequence ID" value="SDM50571.1"/>
    <property type="molecule type" value="Genomic_DNA"/>
</dbReference>